<dbReference type="PANTHER" id="PTHR47069">
    <property type="match status" value="1"/>
</dbReference>
<dbReference type="PANTHER" id="PTHR47069:SF9">
    <property type="entry name" value="MYB_SANT-LIKE DOMAIN-CONTAINING PROTEIN"/>
    <property type="match status" value="1"/>
</dbReference>
<dbReference type="Proteomes" id="UP000604825">
    <property type="component" value="Unassembled WGS sequence"/>
</dbReference>
<feature type="region of interest" description="Disordered" evidence="1">
    <location>
        <begin position="397"/>
        <end position="429"/>
    </location>
</feature>
<organism evidence="3 4">
    <name type="scientific">Miscanthus lutarioriparius</name>
    <dbReference type="NCBI Taxonomy" id="422564"/>
    <lineage>
        <taxon>Eukaryota</taxon>
        <taxon>Viridiplantae</taxon>
        <taxon>Streptophyta</taxon>
        <taxon>Embryophyta</taxon>
        <taxon>Tracheophyta</taxon>
        <taxon>Spermatophyta</taxon>
        <taxon>Magnoliopsida</taxon>
        <taxon>Liliopsida</taxon>
        <taxon>Poales</taxon>
        <taxon>Poaceae</taxon>
        <taxon>PACMAD clade</taxon>
        <taxon>Panicoideae</taxon>
        <taxon>Andropogonodae</taxon>
        <taxon>Andropogoneae</taxon>
        <taxon>Saccharinae</taxon>
        <taxon>Miscanthus</taxon>
    </lineage>
</organism>
<gene>
    <name evidence="3" type="ORF">NCGR_LOCUS23144</name>
</gene>
<sequence>MAVSYVAVLYAPMVILRFRPDLAPHLPPPSSPRLRRRRIRRLCPCHRVPPPSKCPCSPPIQAVAIPLLLTSLVYAGSFVTRLWLLESSWGSGDEVEIGCAQRLAQWIQAAVADVMVWRNYVVTSSPRISTSSYPLTSILMDLKQMVQSLILLVPIAKILESLASEELNLSVDSTLKPFIRTTPAGMQFYEIATDCRCPVRLHCNLWMCCSTLYNSKQDKTLLIGVQGSARPAEENLGTFHPLVLNAAYTGSVVDFVVLSTYSQTVQPPFKTPASVLERQVSFSFVQSLLCVMLGTSVFHFHSIHVHNTSECRTLHRMNHDHASWDDRTCSLFLELITQRKNLCHWGNNTPTATGWTNVHRAFNEATRLEYNKKLLQNKYNELKRAYFNWRDGRIHTGLGRDPHTREVTADPSWYAAGTGESSQTARERFRRPHCCEQLILILGRTPRDRGELVSAGGHQPDRTSSSASPQTPQALSDEPVQPHSVGQSSKRVTRDHSVNSPRSKKSSRTPTLDDCLDDLSNIIKDTRAHKAHQVTDAEEMAQVNQILKQDGYNKSDVVFA</sequence>
<dbReference type="Pfam" id="PF12776">
    <property type="entry name" value="Myb_DNA-bind_3"/>
    <property type="match status" value="1"/>
</dbReference>
<reference evidence="3" key="1">
    <citation type="submission" date="2020-10" db="EMBL/GenBank/DDBJ databases">
        <authorList>
            <person name="Han B."/>
            <person name="Lu T."/>
            <person name="Zhao Q."/>
            <person name="Huang X."/>
            <person name="Zhao Y."/>
        </authorList>
    </citation>
    <scope>NUCLEOTIDE SEQUENCE</scope>
</reference>
<feature type="compositionally biased region" description="Basic and acidic residues" evidence="1">
    <location>
        <begin position="397"/>
        <end position="408"/>
    </location>
</feature>
<dbReference type="InterPro" id="IPR024752">
    <property type="entry name" value="Myb/SANT-like_dom"/>
</dbReference>
<evidence type="ECO:0000313" key="3">
    <source>
        <dbReference type="EMBL" id="CAD6234673.1"/>
    </source>
</evidence>
<comment type="caution">
    <text evidence="3">The sequence shown here is derived from an EMBL/GenBank/DDBJ whole genome shotgun (WGS) entry which is preliminary data.</text>
</comment>
<name>A0A811P5N0_9POAL</name>
<feature type="domain" description="Myb/SANT-like" evidence="2">
    <location>
        <begin position="323"/>
        <end position="413"/>
    </location>
</feature>
<proteinExistence type="predicted"/>
<dbReference type="EMBL" id="CAJGYO010000006">
    <property type="protein sequence ID" value="CAD6234673.1"/>
    <property type="molecule type" value="Genomic_DNA"/>
</dbReference>
<dbReference type="OrthoDB" id="654045at2759"/>
<feature type="compositionally biased region" description="Polar residues" evidence="1">
    <location>
        <begin position="462"/>
        <end position="474"/>
    </location>
</feature>
<dbReference type="AlphaFoldDB" id="A0A811P5N0"/>
<feature type="region of interest" description="Disordered" evidence="1">
    <location>
        <begin position="449"/>
        <end position="514"/>
    </location>
</feature>
<evidence type="ECO:0000256" key="1">
    <source>
        <dbReference type="SAM" id="MobiDB-lite"/>
    </source>
</evidence>
<keyword evidence="4" id="KW-1185">Reference proteome</keyword>
<evidence type="ECO:0000313" key="4">
    <source>
        <dbReference type="Proteomes" id="UP000604825"/>
    </source>
</evidence>
<accession>A0A811P5N0</accession>
<evidence type="ECO:0000259" key="2">
    <source>
        <dbReference type="Pfam" id="PF12776"/>
    </source>
</evidence>
<protein>
    <recommendedName>
        <fullName evidence="2">Myb/SANT-like domain-containing protein</fullName>
    </recommendedName>
</protein>